<dbReference type="Proteomes" id="UP000242287">
    <property type="component" value="Unassembled WGS sequence"/>
</dbReference>
<evidence type="ECO:0000256" key="1">
    <source>
        <dbReference type="SAM" id="MobiDB-lite"/>
    </source>
</evidence>
<sequence length="267" mass="27021">MPSSSAGQYDESLLKSAPAATKEQLQEGYNPDLLNAPTRNKSVRQPGQPNRTSTPAPPIPIHTDLERGNTVPSNNGSTPYLTLDEKARFASSGQPFWRTTKGIIILVVAGLVILGAVIGGAVGGTVGRHNTPNGSIGSPQGTQDQGNGGAQSNGIGTDSTNTIKGGEGNGSVAPTASTSAGVGAGITQFLPPSTGGSQTQPTGAATPQSTIPGGQPPQQGANNGVMVSSDGDIVAIGQHKGGVSKSSLRDLSRMLRSRRVAREQIPS</sequence>
<dbReference type="EMBL" id="KZ302034">
    <property type="protein sequence ID" value="PFH49295.1"/>
    <property type="molecule type" value="Genomic_DNA"/>
</dbReference>
<evidence type="ECO:0000313" key="4">
    <source>
        <dbReference type="Proteomes" id="UP000242287"/>
    </source>
</evidence>
<feature type="transmembrane region" description="Helical" evidence="2">
    <location>
        <begin position="103"/>
        <end position="123"/>
    </location>
</feature>
<feature type="region of interest" description="Disordered" evidence="1">
    <location>
        <begin position="129"/>
        <end position="267"/>
    </location>
</feature>
<feature type="compositionally biased region" description="Polar residues" evidence="1">
    <location>
        <begin position="152"/>
        <end position="163"/>
    </location>
</feature>
<keyword evidence="4" id="KW-1185">Reference proteome</keyword>
<feature type="region of interest" description="Disordered" evidence="1">
    <location>
        <begin position="1"/>
        <end position="79"/>
    </location>
</feature>
<reference evidence="3 4" key="1">
    <citation type="submission" date="2014-02" db="EMBL/GenBank/DDBJ databases">
        <title>Transposable element dynamics among asymbiotic and ectomycorrhizal Amanita fungi.</title>
        <authorList>
            <consortium name="DOE Joint Genome Institute"/>
            <person name="Hess J."/>
            <person name="Skrede I."/>
            <person name="Wolfe B."/>
            <person name="LaButti K."/>
            <person name="Ohm R.A."/>
            <person name="Grigoriev I.V."/>
            <person name="Pringle A."/>
        </authorList>
    </citation>
    <scope>NUCLEOTIDE SEQUENCE [LARGE SCALE GENOMIC DNA]</scope>
    <source>
        <strain evidence="3 4">SKay4041</strain>
    </source>
</reference>
<organism evidence="3 4">
    <name type="scientific">Amanita thiersii Skay4041</name>
    <dbReference type="NCBI Taxonomy" id="703135"/>
    <lineage>
        <taxon>Eukaryota</taxon>
        <taxon>Fungi</taxon>
        <taxon>Dikarya</taxon>
        <taxon>Basidiomycota</taxon>
        <taxon>Agaricomycotina</taxon>
        <taxon>Agaricomycetes</taxon>
        <taxon>Agaricomycetidae</taxon>
        <taxon>Agaricales</taxon>
        <taxon>Pluteineae</taxon>
        <taxon>Amanitaceae</taxon>
        <taxon>Amanita</taxon>
    </lineage>
</organism>
<proteinExistence type="predicted"/>
<accession>A0A2A9NE53</accession>
<protein>
    <submittedName>
        <fullName evidence="3">Uncharacterized protein</fullName>
    </submittedName>
</protein>
<keyword evidence="2" id="KW-0472">Membrane</keyword>
<name>A0A2A9NE53_9AGAR</name>
<keyword evidence="2" id="KW-1133">Transmembrane helix</keyword>
<evidence type="ECO:0000256" key="2">
    <source>
        <dbReference type="SAM" id="Phobius"/>
    </source>
</evidence>
<keyword evidence="2" id="KW-0812">Transmembrane</keyword>
<dbReference type="AlphaFoldDB" id="A0A2A9NE53"/>
<feature type="compositionally biased region" description="Polar residues" evidence="1">
    <location>
        <begin position="190"/>
        <end position="211"/>
    </location>
</feature>
<feature type="compositionally biased region" description="Polar residues" evidence="1">
    <location>
        <begin position="129"/>
        <end position="145"/>
    </location>
</feature>
<feature type="compositionally biased region" description="Polar residues" evidence="1">
    <location>
        <begin position="70"/>
        <end position="79"/>
    </location>
</feature>
<evidence type="ECO:0000313" key="3">
    <source>
        <dbReference type="EMBL" id="PFH49295.1"/>
    </source>
</evidence>
<dbReference type="OrthoDB" id="3268868at2759"/>
<feature type="compositionally biased region" description="Polar residues" evidence="1">
    <location>
        <begin position="37"/>
        <end position="54"/>
    </location>
</feature>
<gene>
    <name evidence="3" type="ORF">AMATHDRAFT_48847</name>
</gene>